<evidence type="ECO:0000313" key="2">
    <source>
        <dbReference type="Proteomes" id="UP000593564"/>
    </source>
</evidence>
<keyword evidence="2" id="KW-1185">Reference proteome</keyword>
<reference evidence="1 2" key="2">
    <citation type="submission" date="2020-07" db="EMBL/GenBank/DDBJ databases">
        <title>Genome assembly of wild tea tree DASZ reveals pedigree and selection history of tea varieties.</title>
        <authorList>
            <person name="Zhang W."/>
        </authorList>
    </citation>
    <scope>NUCLEOTIDE SEQUENCE [LARGE SCALE GENOMIC DNA]</scope>
    <source>
        <strain evidence="2">cv. G240</strain>
        <tissue evidence="1">Leaf</tissue>
    </source>
</reference>
<proteinExistence type="predicted"/>
<sequence>MVRDLMEVRKSEFVYSTNGMAELARKAIGEGRSSYCLLDRLIEDLKLMSVQSRT</sequence>
<protein>
    <submittedName>
        <fullName evidence="1">Uncharacterized protein</fullName>
    </submittedName>
</protein>
<gene>
    <name evidence="1" type="ORF">HYC85_012567</name>
</gene>
<reference evidence="2" key="1">
    <citation type="journal article" date="2020" name="Nat. Commun.">
        <title>Genome assembly of wild tea tree DASZ reveals pedigree and selection history of tea varieties.</title>
        <authorList>
            <person name="Zhang W."/>
            <person name="Zhang Y."/>
            <person name="Qiu H."/>
            <person name="Guo Y."/>
            <person name="Wan H."/>
            <person name="Zhang X."/>
            <person name="Scossa F."/>
            <person name="Alseekh S."/>
            <person name="Zhang Q."/>
            <person name="Wang P."/>
            <person name="Xu L."/>
            <person name="Schmidt M.H."/>
            <person name="Jia X."/>
            <person name="Li D."/>
            <person name="Zhu A."/>
            <person name="Guo F."/>
            <person name="Chen W."/>
            <person name="Ni D."/>
            <person name="Usadel B."/>
            <person name="Fernie A.R."/>
            <person name="Wen W."/>
        </authorList>
    </citation>
    <scope>NUCLEOTIDE SEQUENCE [LARGE SCALE GENOMIC DNA]</scope>
    <source>
        <strain evidence="2">cv. G240</strain>
    </source>
</reference>
<name>A0A7J7HF64_CAMSI</name>
<evidence type="ECO:0000313" key="1">
    <source>
        <dbReference type="EMBL" id="KAF5950574.1"/>
    </source>
</evidence>
<dbReference type="Proteomes" id="UP000593564">
    <property type="component" value="Unassembled WGS sequence"/>
</dbReference>
<dbReference type="AlphaFoldDB" id="A0A7J7HF64"/>
<comment type="caution">
    <text evidence="1">The sequence shown here is derived from an EMBL/GenBank/DDBJ whole genome shotgun (WGS) entry which is preliminary data.</text>
</comment>
<accession>A0A7J7HF64</accession>
<dbReference type="EMBL" id="JACBKZ010000005">
    <property type="protein sequence ID" value="KAF5950574.1"/>
    <property type="molecule type" value="Genomic_DNA"/>
</dbReference>
<organism evidence="1 2">
    <name type="scientific">Camellia sinensis</name>
    <name type="common">Tea plant</name>
    <name type="synonym">Thea sinensis</name>
    <dbReference type="NCBI Taxonomy" id="4442"/>
    <lineage>
        <taxon>Eukaryota</taxon>
        <taxon>Viridiplantae</taxon>
        <taxon>Streptophyta</taxon>
        <taxon>Embryophyta</taxon>
        <taxon>Tracheophyta</taxon>
        <taxon>Spermatophyta</taxon>
        <taxon>Magnoliopsida</taxon>
        <taxon>eudicotyledons</taxon>
        <taxon>Gunneridae</taxon>
        <taxon>Pentapetalae</taxon>
        <taxon>asterids</taxon>
        <taxon>Ericales</taxon>
        <taxon>Theaceae</taxon>
        <taxon>Camellia</taxon>
    </lineage>
</organism>